<comment type="caution">
    <text evidence="4">The sequence shown here is derived from an EMBL/GenBank/DDBJ whole genome shotgun (WGS) entry which is preliminary data.</text>
</comment>
<gene>
    <name evidence="4" type="ORF">DCC88_11680</name>
</gene>
<accession>A0A369KVH5</accession>
<dbReference type="InterPro" id="IPR001932">
    <property type="entry name" value="PPM-type_phosphatase-like_dom"/>
</dbReference>
<dbReference type="SMART" id="SM00331">
    <property type="entry name" value="PP2C_SIG"/>
    <property type="match status" value="1"/>
</dbReference>
<keyword evidence="1" id="KW-0378">Hydrolase</keyword>
<evidence type="ECO:0000259" key="3">
    <source>
        <dbReference type="PROSITE" id="PS50885"/>
    </source>
</evidence>
<proteinExistence type="predicted"/>
<dbReference type="Gene3D" id="3.60.40.10">
    <property type="entry name" value="PPM-type phosphatase domain"/>
    <property type="match status" value="1"/>
</dbReference>
<name>A0A369KVH5_9BACT</name>
<dbReference type="Pfam" id="PF00672">
    <property type="entry name" value="HAMP"/>
    <property type="match status" value="1"/>
</dbReference>
<dbReference type="AlphaFoldDB" id="A0A369KVH5"/>
<sequence length="555" mass="63634">MNIRAHFKNMRFPLAIKTALALIAIIFVIMGITTYLYIGQNRSEMEAFERKNQLSIFSAALPVVENALWDVDFKGLNSTLLQIMKNENIVRVVIFTEREKVFSYLERNNLDTIGKEPDFKFDDFLTPENKKQLVSIKYDKNNNNVVEFNNSNEETSLLAYPLFSKTMIKDVLEVNKIGYLFMIYSTKKIREANRSIIIKAILLSSLLCIVLIISSFIFIINLVINPIKALEEASIKIANSNFVQTNIQKSIIGHDEIDSLTNNFNHMVTQILKFIEEEKKQQRMANELETARVIQKSFIPKATNLQVGYFEISGQFQSASECGGDWWHFYPLPDKKLMLFLGDVTGHGTTSAMLTAAVKGYCDSIYGRKISDPSIILEELDLIVRSCGGEDLVMTMFVTVIDPINQKMTYSNAAQNFPLIINQESNTESHTTLLGLGKRLGFRNSQNDEHYVKYKNYTCDFKPNNILFVYSDGLTEAKNLTNQREYSERRLLKKLKSIKTLDTNQIIITIQEDLEKFVEGNQFEDDVTFVACRFCKTEENQYTNELVTYFNSRAG</sequence>
<dbReference type="PANTHER" id="PTHR43156">
    <property type="entry name" value="STAGE II SPORULATION PROTEIN E-RELATED"/>
    <property type="match status" value="1"/>
</dbReference>
<dbReference type="InterPro" id="IPR003660">
    <property type="entry name" value="HAMP_dom"/>
</dbReference>
<feature type="transmembrane region" description="Helical" evidence="2">
    <location>
        <begin position="20"/>
        <end position="38"/>
    </location>
</feature>
<evidence type="ECO:0000313" key="4">
    <source>
        <dbReference type="EMBL" id="RDB35146.1"/>
    </source>
</evidence>
<keyword evidence="2" id="KW-0472">Membrane</keyword>
<evidence type="ECO:0000256" key="2">
    <source>
        <dbReference type="SAM" id="Phobius"/>
    </source>
</evidence>
<keyword evidence="2" id="KW-1133">Transmembrane helix</keyword>
<evidence type="ECO:0000313" key="5">
    <source>
        <dbReference type="Proteomes" id="UP000253934"/>
    </source>
</evidence>
<dbReference type="CDD" id="cd06225">
    <property type="entry name" value="HAMP"/>
    <property type="match status" value="1"/>
</dbReference>
<dbReference type="GO" id="GO:0016020">
    <property type="term" value="C:membrane"/>
    <property type="evidence" value="ECO:0007669"/>
    <property type="project" value="InterPro"/>
</dbReference>
<dbReference type="GO" id="GO:0016791">
    <property type="term" value="F:phosphatase activity"/>
    <property type="evidence" value="ECO:0007669"/>
    <property type="project" value="TreeGrafter"/>
</dbReference>
<dbReference type="EMBL" id="QOVW01000101">
    <property type="protein sequence ID" value="RDB35146.1"/>
    <property type="molecule type" value="Genomic_DNA"/>
</dbReference>
<dbReference type="GO" id="GO:0007165">
    <property type="term" value="P:signal transduction"/>
    <property type="evidence" value="ECO:0007669"/>
    <property type="project" value="InterPro"/>
</dbReference>
<dbReference type="PROSITE" id="PS50885">
    <property type="entry name" value="HAMP"/>
    <property type="match status" value="1"/>
</dbReference>
<protein>
    <submittedName>
        <fullName evidence="4">HAMP domain-containing protein</fullName>
    </submittedName>
</protein>
<dbReference type="Proteomes" id="UP000253934">
    <property type="component" value="Unassembled WGS sequence"/>
</dbReference>
<dbReference type="Pfam" id="PF07228">
    <property type="entry name" value="SpoIIE"/>
    <property type="match status" value="1"/>
</dbReference>
<keyword evidence="2" id="KW-0812">Transmembrane</keyword>
<evidence type="ECO:0000256" key="1">
    <source>
        <dbReference type="ARBA" id="ARBA00022801"/>
    </source>
</evidence>
<dbReference type="InterPro" id="IPR052016">
    <property type="entry name" value="Bact_Sigma-Reg"/>
</dbReference>
<organism evidence="4 5">
    <name type="scientific">Spirobacillus cienkowskii</name>
    <dbReference type="NCBI Taxonomy" id="495820"/>
    <lineage>
        <taxon>Bacteria</taxon>
        <taxon>Pseudomonadati</taxon>
        <taxon>Bdellovibrionota</taxon>
        <taxon>Oligoflexia</taxon>
        <taxon>Silvanigrellales</taxon>
        <taxon>Spirobacillus</taxon>
    </lineage>
</organism>
<feature type="transmembrane region" description="Helical" evidence="2">
    <location>
        <begin position="196"/>
        <end position="224"/>
    </location>
</feature>
<dbReference type="Gene3D" id="6.10.340.10">
    <property type="match status" value="1"/>
</dbReference>
<dbReference type="InterPro" id="IPR036457">
    <property type="entry name" value="PPM-type-like_dom_sf"/>
</dbReference>
<dbReference type="PANTHER" id="PTHR43156:SF2">
    <property type="entry name" value="STAGE II SPORULATION PROTEIN E"/>
    <property type="match status" value="1"/>
</dbReference>
<keyword evidence="5" id="KW-1185">Reference proteome</keyword>
<feature type="domain" description="HAMP" evidence="3">
    <location>
        <begin position="221"/>
        <end position="276"/>
    </location>
</feature>
<reference evidence="4" key="1">
    <citation type="submission" date="2018-04" db="EMBL/GenBank/DDBJ databases">
        <title>Draft genome sequence of the Candidatus Spirobacillus cienkowskii, a pathogen of freshwater Daphnia species, reconstructed from hemolymph metagenomic reads.</title>
        <authorList>
            <person name="Bresciani L."/>
            <person name="Lemos L.N."/>
            <person name="Wale N."/>
            <person name="Lin J.Y."/>
            <person name="Fernandes G.R."/>
            <person name="Duffy M.A."/>
            <person name="Rodrigues J.M."/>
        </authorList>
    </citation>
    <scope>NUCLEOTIDE SEQUENCE [LARGE SCALE GENOMIC DNA]</scope>
    <source>
        <strain evidence="4">Binning01</strain>
    </source>
</reference>